<evidence type="ECO:0000313" key="3">
    <source>
        <dbReference type="Proteomes" id="UP000078512"/>
    </source>
</evidence>
<name>A0A197JAC6_9FUNG</name>
<dbReference type="Proteomes" id="UP000078512">
    <property type="component" value="Unassembled WGS sequence"/>
</dbReference>
<dbReference type="GO" id="GO:0004672">
    <property type="term" value="F:protein kinase activity"/>
    <property type="evidence" value="ECO:0007669"/>
    <property type="project" value="InterPro"/>
</dbReference>
<proteinExistence type="predicted"/>
<dbReference type="InterPro" id="IPR011009">
    <property type="entry name" value="Kinase-like_dom_sf"/>
</dbReference>
<dbReference type="AlphaFoldDB" id="A0A197JAC6"/>
<evidence type="ECO:0000259" key="1">
    <source>
        <dbReference type="Pfam" id="PF07714"/>
    </source>
</evidence>
<evidence type="ECO:0000313" key="2">
    <source>
        <dbReference type="EMBL" id="OAQ22028.1"/>
    </source>
</evidence>
<dbReference type="SUPFAM" id="SSF56112">
    <property type="entry name" value="Protein kinase-like (PK-like)"/>
    <property type="match status" value="1"/>
</dbReference>
<gene>
    <name evidence="2" type="ORF">K457DRAFT_1321649</name>
</gene>
<dbReference type="OrthoDB" id="2314769at2759"/>
<dbReference type="InterPro" id="IPR001245">
    <property type="entry name" value="Ser-Thr/Tyr_kinase_cat_dom"/>
</dbReference>
<dbReference type="Pfam" id="PF07714">
    <property type="entry name" value="PK_Tyr_Ser-Thr"/>
    <property type="match status" value="1"/>
</dbReference>
<sequence length="153" mass="17401">MVELRVFRKELQNGLDTLGGQLVGIRQMIATNRPMDDILAMVEIDYRQVVSITPSETRKGRTFPVHKRSWLAQEVAEKPLGFFGSQDMLDMLKKEVAILKKLDRCNYITKFMGITNRNNQISIIMEWLPNGDLASTLAKVNGRADTSFKVSQL</sequence>
<keyword evidence="3" id="KW-1185">Reference proteome</keyword>
<dbReference type="Gene3D" id="1.10.510.10">
    <property type="entry name" value="Transferase(Phosphotransferase) domain 1"/>
    <property type="match status" value="1"/>
</dbReference>
<feature type="domain" description="Serine-threonine/tyrosine-protein kinase catalytic" evidence="1">
    <location>
        <begin position="74"/>
        <end position="145"/>
    </location>
</feature>
<dbReference type="EMBL" id="KV442287">
    <property type="protein sequence ID" value="OAQ22028.1"/>
    <property type="molecule type" value="Genomic_DNA"/>
</dbReference>
<reference evidence="2 3" key="1">
    <citation type="submission" date="2016-05" db="EMBL/GenBank/DDBJ databases">
        <title>Genome sequencing reveals origins of a unique bacterial endosymbiosis in the earliest lineages of terrestrial Fungi.</title>
        <authorList>
            <consortium name="DOE Joint Genome Institute"/>
            <person name="Uehling J."/>
            <person name="Gryganskyi A."/>
            <person name="Hameed K."/>
            <person name="Tschaplinski T."/>
            <person name="Misztal P."/>
            <person name="Wu S."/>
            <person name="Desiro A."/>
            <person name="Vande Pol N."/>
            <person name="Du Z.-Y."/>
            <person name="Zienkiewicz A."/>
            <person name="Zienkiewicz K."/>
            <person name="Morin E."/>
            <person name="Tisserant E."/>
            <person name="Splivallo R."/>
            <person name="Hainaut M."/>
            <person name="Henrissat B."/>
            <person name="Ohm R."/>
            <person name="Kuo A."/>
            <person name="Yan J."/>
            <person name="Lipzen A."/>
            <person name="Nolan M."/>
            <person name="Labutti K."/>
            <person name="Barry K."/>
            <person name="Goldstein A."/>
            <person name="Labbe J."/>
            <person name="Schadt C."/>
            <person name="Tuskan G."/>
            <person name="Grigoriev I."/>
            <person name="Martin F."/>
            <person name="Vilgalys R."/>
            <person name="Bonito G."/>
        </authorList>
    </citation>
    <scope>NUCLEOTIDE SEQUENCE [LARGE SCALE GENOMIC DNA]</scope>
    <source>
        <strain evidence="2 3">AG-77</strain>
    </source>
</reference>
<accession>A0A197JAC6</accession>
<organism evidence="2 3">
    <name type="scientific">Linnemannia elongata AG-77</name>
    <dbReference type="NCBI Taxonomy" id="1314771"/>
    <lineage>
        <taxon>Eukaryota</taxon>
        <taxon>Fungi</taxon>
        <taxon>Fungi incertae sedis</taxon>
        <taxon>Mucoromycota</taxon>
        <taxon>Mortierellomycotina</taxon>
        <taxon>Mortierellomycetes</taxon>
        <taxon>Mortierellales</taxon>
        <taxon>Mortierellaceae</taxon>
        <taxon>Linnemannia</taxon>
    </lineage>
</organism>
<dbReference type="STRING" id="1314771.A0A197JAC6"/>
<protein>
    <recommendedName>
        <fullName evidence="1">Serine-threonine/tyrosine-protein kinase catalytic domain-containing protein</fullName>
    </recommendedName>
</protein>